<dbReference type="SUPFAM" id="SSF53474">
    <property type="entry name" value="alpha/beta-Hydrolases"/>
    <property type="match status" value="1"/>
</dbReference>
<reference evidence="3" key="1">
    <citation type="submission" date="2016-10" db="EMBL/GenBank/DDBJ databases">
        <authorList>
            <person name="de Groot N.N."/>
        </authorList>
    </citation>
    <scope>NUCLEOTIDE SEQUENCE</scope>
</reference>
<dbReference type="Gene3D" id="3.40.50.1820">
    <property type="entry name" value="alpha/beta hydrolase"/>
    <property type="match status" value="1"/>
</dbReference>
<dbReference type="PANTHER" id="PTHR10794:SF94">
    <property type="entry name" value="ESTERASE YHET-RELATED"/>
    <property type="match status" value="1"/>
</dbReference>
<dbReference type="PIRSF" id="PIRSF005211">
    <property type="entry name" value="Ab_hydro_YheT"/>
    <property type="match status" value="1"/>
</dbReference>
<dbReference type="InterPro" id="IPR000073">
    <property type="entry name" value="AB_hydrolase_1"/>
</dbReference>
<sequence length="324" mass="37196">MSKVKKFKPAIGLNDGHSQTLYPALFRKLDELKYDIETFELSDGDFLECYWYNKTENKDAPIVIIFHGLEGSYLSPYIKGIMTKLKKSGYIAVLMHFRGCAKKENRLARSYHSGESNDVKEYISSIKNRYPHNKLFAIGYSIGGNILLKLLGEYANNSPLEGAVSVSAPMDLSVCADKMNRGFSKIYQYHLMKHLKNSLLAKYRIHDMKNIIGVDENSVKNMKTFWEFDNVYTGPIHGFRNAKHYYDKSSAKGYLKDIMTKTLIIHSLDDPFMTPEILPTADEVSKSVDLEVYKKGGHVGFVTGTIFKPKYWLEDRIIEYFNRL</sequence>
<dbReference type="GO" id="GO:0034338">
    <property type="term" value="F:short-chain carboxylesterase activity"/>
    <property type="evidence" value="ECO:0007669"/>
    <property type="project" value="TreeGrafter"/>
</dbReference>
<protein>
    <submittedName>
        <fullName evidence="3">Hydrolase, alpha/beta fold family functionally coupled to Phosphoribulokinase</fullName>
    </submittedName>
</protein>
<evidence type="ECO:0000313" key="3">
    <source>
        <dbReference type="EMBL" id="SFV50659.1"/>
    </source>
</evidence>
<organism evidence="3">
    <name type="scientific">hydrothermal vent metagenome</name>
    <dbReference type="NCBI Taxonomy" id="652676"/>
    <lineage>
        <taxon>unclassified sequences</taxon>
        <taxon>metagenomes</taxon>
        <taxon>ecological metagenomes</taxon>
    </lineage>
</organism>
<keyword evidence="3" id="KW-0418">Kinase</keyword>
<dbReference type="PANTHER" id="PTHR10794">
    <property type="entry name" value="ABHYDROLASE DOMAIN-CONTAINING PROTEIN"/>
    <property type="match status" value="1"/>
</dbReference>
<feature type="domain" description="AB hydrolase-1" evidence="2">
    <location>
        <begin position="61"/>
        <end position="304"/>
    </location>
</feature>
<proteinExistence type="inferred from homology"/>
<dbReference type="NCBIfam" id="NF008218">
    <property type="entry name" value="PRK10985.1"/>
    <property type="match status" value="1"/>
</dbReference>
<evidence type="ECO:0000256" key="1">
    <source>
        <dbReference type="ARBA" id="ARBA00010884"/>
    </source>
</evidence>
<accession>A0A1W1BB20</accession>
<dbReference type="AlphaFoldDB" id="A0A1W1BB20"/>
<dbReference type="InterPro" id="IPR050960">
    <property type="entry name" value="AB_hydrolase_4_sf"/>
</dbReference>
<gene>
    <name evidence="3" type="ORF">MNB_SV-9-301</name>
</gene>
<keyword evidence="3" id="KW-0808">Transferase</keyword>
<dbReference type="GO" id="GO:0047372">
    <property type="term" value="F:monoacylglycerol lipase activity"/>
    <property type="evidence" value="ECO:0007669"/>
    <property type="project" value="TreeGrafter"/>
</dbReference>
<evidence type="ECO:0000259" key="2">
    <source>
        <dbReference type="Pfam" id="PF00561"/>
    </source>
</evidence>
<keyword evidence="3" id="KW-0378">Hydrolase</keyword>
<name>A0A1W1BB20_9ZZZZ</name>
<dbReference type="InterPro" id="IPR012020">
    <property type="entry name" value="ABHD4"/>
</dbReference>
<dbReference type="Pfam" id="PF00561">
    <property type="entry name" value="Abhydrolase_1"/>
    <property type="match status" value="1"/>
</dbReference>
<comment type="similarity">
    <text evidence="1">Belongs to the AB hydrolase superfamily. AB hydrolase 4 family.</text>
</comment>
<dbReference type="InterPro" id="IPR029058">
    <property type="entry name" value="AB_hydrolase_fold"/>
</dbReference>
<dbReference type="EMBL" id="FPHG01000002">
    <property type="protein sequence ID" value="SFV50659.1"/>
    <property type="molecule type" value="Genomic_DNA"/>
</dbReference>
<dbReference type="GO" id="GO:0016301">
    <property type="term" value="F:kinase activity"/>
    <property type="evidence" value="ECO:0007669"/>
    <property type="project" value="UniProtKB-KW"/>
</dbReference>